<sequence length="248" mass="25996">MEIVSRTKAVTLTGSPTRSTTSRITAVLLSLTTKSVWPRKRSVADSEAAPGMASARINPASRRTGSIPTKTPVNGDDMSAARCRRRSALRGAAYWCKEENYLLHIPVRGAAAQCPVAALLLGSRTALMPLGGATSPMCLGPTAEPTRGPLSARLPDPGDSSQAQQRQTSVTPLAPGGDGRCSSQRRLSLLQGGIEMCDRPSPSSPTQAAFSCPANINLLLSATCNTSTPFIHVQALFMALSPSVLCSH</sequence>
<proteinExistence type="predicted"/>
<organism evidence="2 3">
    <name type="scientific">Liparis tanakae</name>
    <name type="common">Tanaka's snailfish</name>
    <dbReference type="NCBI Taxonomy" id="230148"/>
    <lineage>
        <taxon>Eukaryota</taxon>
        <taxon>Metazoa</taxon>
        <taxon>Chordata</taxon>
        <taxon>Craniata</taxon>
        <taxon>Vertebrata</taxon>
        <taxon>Euteleostomi</taxon>
        <taxon>Actinopterygii</taxon>
        <taxon>Neopterygii</taxon>
        <taxon>Teleostei</taxon>
        <taxon>Neoteleostei</taxon>
        <taxon>Acanthomorphata</taxon>
        <taxon>Eupercaria</taxon>
        <taxon>Perciformes</taxon>
        <taxon>Cottioidei</taxon>
        <taxon>Cottales</taxon>
        <taxon>Liparidae</taxon>
        <taxon>Liparis</taxon>
    </lineage>
</organism>
<feature type="region of interest" description="Disordered" evidence="1">
    <location>
        <begin position="138"/>
        <end position="181"/>
    </location>
</feature>
<dbReference type="Proteomes" id="UP000314294">
    <property type="component" value="Unassembled WGS sequence"/>
</dbReference>
<comment type="caution">
    <text evidence="2">The sequence shown here is derived from an EMBL/GenBank/DDBJ whole genome shotgun (WGS) entry which is preliminary data.</text>
</comment>
<keyword evidence="3" id="KW-1185">Reference proteome</keyword>
<evidence type="ECO:0000256" key="1">
    <source>
        <dbReference type="SAM" id="MobiDB-lite"/>
    </source>
</evidence>
<name>A0A4Z2GAL9_9TELE</name>
<evidence type="ECO:0000313" key="2">
    <source>
        <dbReference type="EMBL" id="TNN50261.1"/>
    </source>
</evidence>
<feature type="compositionally biased region" description="Polar residues" evidence="1">
    <location>
        <begin position="159"/>
        <end position="171"/>
    </location>
</feature>
<reference evidence="2 3" key="1">
    <citation type="submission" date="2019-03" db="EMBL/GenBank/DDBJ databases">
        <title>First draft genome of Liparis tanakae, snailfish: a comprehensive survey of snailfish specific genes.</title>
        <authorList>
            <person name="Kim W."/>
            <person name="Song I."/>
            <person name="Jeong J.-H."/>
            <person name="Kim D."/>
            <person name="Kim S."/>
            <person name="Ryu S."/>
            <person name="Song J.Y."/>
            <person name="Lee S.K."/>
        </authorList>
    </citation>
    <scope>NUCLEOTIDE SEQUENCE [LARGE SCALE GENOMIC DNA]</scope>
    <source>
        <tissue evidence="2">Muscle</tissue>
    </source>
</reference>
<accession>A0A4Z2GAL9</accession>
<dbReference type="EMBL" id="SRLO01000625">
    <property type="protein sequence ID" value="TNN50261.1"/>
    <property type="molecule type" value="Genomic_DNA"/>
</dbReference>
<protein>
    <submittedName>
        <fullName evidence="2">Uncharacterized protein</fullName>
    </submittedName>
</protein>
<dbReference type="AlphaFoldDB" id="A0A4Z2GAL9"/>
<evidence type="ECO:0000313" key="3">
    <source>
        <dbReference type="Proteomes" id="UP000314294"/>
    </source>
</evidence>
<gene>
    <name evidence="2" type="ORF">EYF80_039546</name>
</gene>
<feature type="compositionally biased region" description="Polar residues" evidence="1">
    <location>
        <begin position="61"/>
        <end position="72"/>
    </location>
</feature>
<feature type="region of interest" description="Disordered" evidence="1">
    <location>
        <begin position="59"/>
        <end position="79"/>
    </location>
</feature>